<comment type="caution">
    <text evidence="2">The sequence shown here is derived from an EMBL/GenBank/DDBJ whole genome shotgun (WGS) entry which is preliminary data.</text>
</comment>
<dbReference type="InterPro" id="IPR005801">
    <property type="entry name" value="ADC_synthase"/>
</dbReference>
<dbReference type="InterPro" id="IPR019999">
    <property type="entry name" value="Anth_synth_I-like"/>
</dbReference>
<evidence type="ECO:0000313" key="3">
    <source>
        <dbReference type="Proteomes" id="UP000636264"/>
    </source>
</evidence>
<sequence>MLAKTQPVRHSAFIDLDGPTILSRSPELFFSVSRSGWIETLPMKGTMPRGSTPEEDEAYRKHLRRDPKIQAENRMIVDLLRNDMSRISEAGSVDVPDLFEVQTYPTLHQMVSRIRAKLRPDTGLMEIMHALFPCGSITGAPKISAMRILRQLEDTPRGVYCGAIGWAAPDGTMKFNVAIRTMSLFADGRATYNVGGGVILDSTAEAEYDECLLKAQSIARHCDGGIARSPVIHRKS</sequence>
<dbReference type="InterPro" id="IPR015890">
    <property type="entry name" value="Chorismate_C"/>
</dbReference>
<keyword evidence="3" id="KW-1185">Reference proteome</keyword>
<dbReference type="PANTHER" id="PTHR11236:SF50">
    <property type="entry name" value="AMINODEOXYCHORISMATE SYNTHASE COMPONENT 1"/>
    <property type="match status" value="1"/>
</dbReference>
<protein>
    <recommendedName>
        <fullName evidence="1">Chorismate-utilising enzyme C-terminal domain-containing protein</fullName>
    </recommendedName>
</protein>
<reference evidence="2" key="1">
    <citation type="journal article" date="2014" name="Int. J. Syst. Evol. Microbiol.">
        <title>Complete genome sequence of Corynebacterium casei LMG S-19264T (=DSM 44701T), isolated from a smear-ripened cheese.</title>
        <authorList>
            <consortium name="US DOE Joint Genome Institute (JGI-PGF)"/>
            <person name="Walter F."/>
            <person name="Albersmeier A."/>
            <person name="Kalinowski J."/>
            <person name="Ruckert C."/>
        </authorList>
    </citation>
    <scope>NUCLEOTIDE SEQUENCE</scope>
    <source>
        <strain evidence="2">CGMCC 1.15320</strain>
    </source>
</reference>
<dbReference type="GO" id="GO:0000162">
    <property type="term" value="P:L-tryptophan biosynthetic process"/>
    <property type="evidence" value="ECO:0007669"/>
    <property type="project" value="TreeGrafter"/>
</dbReference>
<evidence type="ECO:0000313" key="2">
    <source>
        <dbReference type="EMBL" id="GGA64197.1"/>
    </source>
</evidence>
<dbReference type="Proteomes" id="UP000636264">
    <property type="component" value="Unassembled WGS sequence"/>
</dbReference>
<dbReference type="EMBL" id="BMIF01000004">
    <property type="protein sequence ID" value="GGA64197.1"/>
    <property type="molecule type" value="Genomic_DNA"/>
</dbReference>
<organism evidence="2 3">
    <name type="scientific">Nitratireductor aestuarii</name>
    <dbReference type="NCBI Taxonomy" id="1735103"/>
    <lineage>
        <taxon>Bacteria</taxon>
        <taxon>Pseudomonadati</taxon>
        <taxon>Pseudomonadota</taxon>
        <taxon>Alphaproteobacteria</taxon>
        <taxon>Hyphomicrobiales</taxon>
        <taxon>Phyllobacteriaceae</taxon>
        <taxon>Nitratireductor</taxon>
    </lineage>
</organism>
<name>A0A916RPQ3_9HYPH</name>
<feature type="domain" description="Chorismate-utilising enzyme C-terminal" evidence="1">
    <location>
        <begin position="2"/>
        <end position="214"/>
    </location>
</feature>
<gene>
    <name evidence="2" type="ORF">GCM10011385_17540</name>
</gene>
<dbReference type="Pfam" id="PF00425">
    <property type="entry name" value="Chorismate_bind"/>
    <property type="match status" value="1"/>
</dbReference>
<dbReference type="SUPFAM" id="SSF56322">
    <property type="entry name" value="ADC synthase"/>
    <property type="match status" value="1"/>
</dbReference>
<proteinExistence type="predicted"/>
<accession>A0A916RPQ3</accession>
<reference evidence="2" key="2">
    <citation type="submission" date="2020-09" db="EMBL/GenBank/DDBJ databases">
        <authorList>
            <person name="Sun Q."/>
            <person name="Zhou Y."/>
        </authorList>
    </citation>
    <scope>NUCLEOTIDE SEQUENCE</scope>
    <source>
        <strain evidence="2">CGMCC 1.15320</strain>
    </source>
</reference>
<dbReference type="Gene3D" id="3.60.120.10">
    <property type="entry name" value="Anthranilate synthase"/>
    <property type="match status" value="1"/>
</dbReference>
<evidence type="ECO:0000259" key="1">
    <source>
        <dbReference type="Pfam" id="PF00425"/>
    </source>
</evidence>
<dbReference type="PANTHER" id="PTHR11236">
    <property type="entry name" value="AMINOBENZOATE/ANTHRANILATE SYNTHASE"/>
    <property type="match status" value="1"/>
</dbReference>
<dbReference type="AlphaFoldDB" id="A0A916RPQ3"/>
<dbReference type="GO" id="GO:0046820">
    <property type="term" value="F:4-amino-4-deoxychorismate synthase activity"/>
    <property type="evidence" value="ECO:0007669"/>
    <property type="project" value="TreeGrafter"/>
</dbReference>
<dbReference type="PRINTS" id="PR00095">
    <property type="entry name" value="ANTSNTHASEI"/>
</dbReference>